<geneLocation type="plasmid" evidence="1 2">
    <name>pYSPA8-1</name>
</geneLocation>
<dbReference type="RefSeq" id="WP_323451970.1">
    <property type="nucleotide sequence ID" value="NZ_LC735414.1"/>
</dbReference>
<dbReference type="EMBL" id="LC735414">
    <property type="protein sequence ID" value="BDT39487.1"/>
    <property type="molecule type" value="Genomic_DNA"/>
</dbReference>
<accession>A0AA86MCN0</accession>
<evidence type="ECO:0000313" key="2">
    <source>
        <dbReference type="Proteomes" id="UP001291653"/>
    </source>
</evidence>
<keyword evidence="2" id="KW-1185">Reference proteome</keyword>
<dbReference type="AlphaFoldDB" id="A0AA86MCN0"/>
<organism evidence="1 2">
    <name type="scientific">Streptomyces yaizuensis</name>
    <dbReference type="NCBI Taxonomy" id="2989713"/>
    <lineage>
        <taxon>Bacteria</taxon>
        <taxon>Bacillati</taxon>
        <taxon>Actinomycetota</taxon>
        <taxon>Actinomycetes</taxon>
        <taxon>Kitasatosporales</taxon>
        <taxon>Streptomycetaceae</taxon>
        <taxon>Streptomyces</taxon>
    </lineage>
</organism>
<name>A0AA86MCN0_9ACTN</name>
<protein>
    <recommendedName>
        <fullName evidence="3">Alpha/beta hydrolase</fullName>
    </recommendedName>
</protein>
<dbReference type="Proteomes" id="UP001291653">
    <property type="component" value="Plasmid pYSPA8-1"/>
</dbReference>
<evidence type="ECO:0008006" key="3">
    <source>
        <dbReference type="Google" id="ProtNLM"/>
    </source>
</evidence>
<proteinExistence type="predicted"/>
<gene>
    <name evidence="1" type="ORF">SYYSPA8_36845</name>
</gene>
<keyword evidence="1" id="KW-0614">Plasmid</keyword>
<reference evidence="1 2" key="1">
    <citation type="submission" date="2022-10" db="EMBL/GenBank/DDBJ databases">
        <title>Draft genome sequence of Streptomyces sp. YSPA8.</title>
        <authorList>
            <person name="Moriuchi R."/>
            <person name="Dohra H."/>
            <person name="Yamamura H."/>
            <person name="Kodani S."/>
        </authorList>
    </citation>
    <scope>NUCLEOTIDE SEQUENCE [LARGE SCALE GENOMIC DNA]</scope>
    <source>
        <strain evidence="1 2">YSPA8</strain>
        <plasmid evidence="1 2">pYSPA8-1</plasmid>
    </source>
</reference>
<sequence>MDAAAWNALFPVSTQVTAYPGTRQDPGVETWTRSTAWTLSGTPVVLVHGHAGGIALSHVDPVVEEGLCPRSNA</sequence>
<evidence type="ECO:0000313" key="1">
    <source>
        <dbReference type="EMBL" id="BDT39487.1"/>
    </source>
</evidence>